<proteinExistence type="predicted"/>
<dbReference type="EMBL" id="JBIGIA010000003">
    <property type="protein sequence ID" value="MFG6456213.1"/>
    <property type="molecule type" value="Genomic_DNA"/>
</dbReference>
<organism evidence="1 2">
    <name type="scientific">Pelomonas nitida</name>
    <dbReference type="NCBI Taxonomy" id="3299027"/>
    <lineage>
        <taxon>Bacteria</taxon>
        <taxon>Pseudomonadati</taxon>
        <taxon>Pseudomonadota</taxon>
        <taxon>Betaproteobacteria</taxon>
        <taxon>Burkholderiales</taxon>
        <taxon>Sphaerotilaceae</taxon>
        <taxon>Roseateles</taxon>
    </lineage>
</organism>
<accession>A0ABW7G2Q2</accession>
<gene>
    <name evidence="1" type="ORF">ACG00X_05155</name>
</gene>
<name>A0ABW7G2Q2_9BURK</name>
<evidence type="ECO:0000313" key="1">
    <source>
        <dbReference type="EMBL" id="MFG6456213.1"/>
    </source>
</evidence>
<protein>
    <submittedName>
        <fullName evidence="1">Uncharacterized protein</fullName>
    </submittedName>
</protein>
<reference evidence="1 2" key="1">
    <citation type="submission" date="2024-09" db="EMBL/GenBank/DDBJ databases">
        <title>Novel species of the genus Pelomonas and Roseateles isolated from streams.</title>
        <authorList>
            <person name="Lu H."/>
        </authorList>
    </citation>
    <scope>NUCLEOTIDE SEQUENCE [LARGE SCALE GENOMIC DNA]</scope>
    <source>
        <strain evidence="1 2">BYS96W</strain>
    </source>
</reference>
<sequence>MDALASAMGQVREAAPFFVAPLRLLAPFGRSFGPSPWIFQPH</sequence>
<keyword evidence="2" id="KW-1185">Reference proteome</keyword>
<dbReference type="RefSeq" id="WP_394486929.1">
    <property type="nucleotide sequence ID" value="NZ_JBIGIA010000003.1"/>
</dbReference>
<comment type="caution">
    <text evidence="1">The sequence shown here is derived from an EMBL/GenBank/DDBJ whole genome shotgun (WGS) entry which is preliminary data.</text>
</comment>
<dbReference type="Proteomes" id="UP001606305">
    <property type="component" value="Unassembled WGS sequence"/>
</dbReference>
<evidence type="ECO:0000313" key="2">
    <source>
        <dbReference type="Proteomes" id="UP001606305"/>
    </source>
</evidence>